<dbReference type="InterPro" id="IPR057727">
    <property type="entry name" value="WCX_dom"/>
</dbReference>
<dbReference type="PIRSF" id="PIRSF016838">
    <property type="entry name" value="PafC"/>
    <property type="match status" value="1"/>
</dbReference>
<evidence type="ECO:0000259" key="3">
    <source>
        <dbReference type="PROSITE" id="PS51000"/>
    </source>
</evidence>
<dbReference type="InterPro" id="IPR036390">
    <property type="entry name" value="WH_DNA-bd_sf"/>
</dbReference>
<feature type="domain" description="HTH deoR-type" evidence="3">
    <location>
        <begin position="2"/>
        <end position="60"/>
    </location>
</feature>
<evidence type="ECO:0000313" key="5">
    <source>
        <dbReference type="Proteomes" id="UP000546642"/>
    </source>
</evidence>
<dbReference type="InterPro" id="IPR028349">
    <property type="entry name" value="PafC-like"/>
</dbReference>
<dbReference type="PROSITE" id="PS52050">
    <property type="entry name" value="WYL"/>
    <property type="match status" value="1"/>
</dbReference>
<evidence type="ECO:0000256" key="2">
    <source>
        <dbReference type="ARBA" id="ARBA00023163"/>
    </source>
</evidence>
<dbReference type="GO" id="GO:0003700">
    <property type="term" value="F:DNA-binding transcription factor activity"/>
    <property type="evidence" value="ECO:0007669"/>
    <property type="project" value="InterPro"/>
</dbReference>
<protein>
    <submittedName>
        <fullName evidence="4">Putative DNA-binding transcriptional regulator YafY</fullName>
    </submittedName>
</protein>
<dbReference type="GO" id="GO:0003677">
    <property type="term" value="F:DNA binding"/>
    <property type="evidence" value="ECO:0007669"/>
    <property type="project" value="UniProtKB-KW"/>
</dbReference>
<keyword evidence="2" id="KW-0804">Transcription</keyword>
<evidence type="ECO:0000256" key="1">
    <source>
        <dbReference type="ARBA" id="ARBA00023015"/>
    </source>
</evidence>
<dbReference type="Gene3D" id="1.10.10.10">
    <property type="entry name" value="Winged helix-like DNA-binding domain superfamily/Winged helix DNA-binding domain"/>
    <property type="match status" value="1"/>
</dbReference>
<dbReference type="InterPro" id="IPR001034">
    <property type="entry name" value="DeoR_HTH"/>
</dbReference>
<dbReference type="PROSITE" id="PS51000">
    <property type="entry name" value="HTH_DEOR_2"/>
    <property type="match status" value="1"/>
</dbReference>
<dbReference type="Pfam" id="PF08279">
    <property type="entry name" value="HTH_11"/>
    <property type="match status" value="1"/>
</dbReference>
<keyword evidence="4" id="KW-0238">DNA-binding</keyword>
<dbReference type="EMBL" id="JACHDS010000001">
    <property type="protein sequence ID" value="MBB6171563.1"/>
    <property type="molecule type" value="Genomic_DNA"/>
</dbReference>
<reference evidence="4 5" key="1">
    <citation type="submission" date="2020-08" db="EMBL/GenBank/DDBJ databases">
        <title>Sequencing the genomes of 1000 actinobacteria strains.</title>
        <authorList>
            <person name="Klenk H.-P."/>
        </authorList>
    </citation>
    <scope>NUCLEOTIDE SEQUENCE [LARGE SCALE GENOMIC DNA]</scope>
    <source>
        <strain evidence="4 5">DSM 46659</strain>
    </source>
</reference>
<accession>A0A7W9YG75</accession>
<dbReference type="InterPro" id="IPR026881">
    <property type="entry name" value="WYL_dom"/>
</dbReference>
<dbReference type="AlphaFoldDB" id="A0A7W9YG75"/>
<organism evidence="4 5">
    <name type="scientific">Nocardiopsis mwathae</name>
    <dbReference type="NCBI Taxonomy" id="1472723"/>
    <lineage>
        <taxon>Bacteria</taxon>
        <taxon>Bacillati</taxon>
        <taxon>Actinomycetota</taxon>
        <taxon>Actinomycetes</taxon>
        <taxon>Streptosporangiales</taxon>
        <taxon>Nocardiopsidaceae</taxon>
        <taxon>Nocardiopsis</taxon>
    </lineage>
</organism>
<dbReference type="PANTHER" id="PTHR34580">
    <property type="match status" value="1"/>
</dbReference>
<dbReference type="SUPFAM" id="SSF46785">
    <property type="entry name" value="Winged helix' DNA-binding domain"/>
    <property type="match status" value="1"/>
</dbReference>
<keyword evidence="5" id="KW-1185">Reference proteome</keyword>
<name>A0A7W9YG75_9ACTN</name>
<dbReference type="InterPro" id="IPR036388">
    <property type="entry name" value="WH-like_DNA-bd_sf"/>
</dbReference>
<dbReference type="Pfam" id="PF25583">
    <property type="entry name" value="WCX"/>
    <property type="match status" value="1"/>
</dbReference>
<proteinExistence type="predicted"/>
<dbReference type="RefSeq" id="WP_184074815.1">
    <property type="nucleotide sequence ID" value="NZ_JACHDS010000001.1"/>
</dbReference>
<dbReference type="PANTHER" id="PTHR34580:SF1">
    <property type="entry name" value="PROTEIN PAFC"/>
    <property type="match status" value="1"/>
</dbReference>
<evidence type="ECO:0000313" key="4">
    <source>
        <dbReference type="EMBL" id="MBB6171563.1"/>
    </source>
</evidence>
<keyword evidence="1" id="KW-0805">Transcription regulation</keyword>
<gene>
    <name evidence="4" type="ORF">HNR23_001623</name>
</gene>
<dbReference type="Pfam" id="PF13280">
    <property type="entry name" value="WYL"/>
    <property type="match status" value="1"/>
</dbReference>
<dbReference type="Proteomes" id="UP000546642">
    <property type="component" value="Unassembled WGS sequence"/>
</dbReference>
<comment type="caution">
    <text evidence="4">The sequence shown here is derived from an EMBL/GenBank/DDBJ whole genome shotgun (WGS) entry which is preliminary data.</text>
</comment>
<dbReference type="InterPro" id="IPR013196">
    <property type="entry name" value="HTH_11"/>
</dbReference>
<sequence>MRASRLLSLLLLLQNRGRMTAARLAEELEVSERTVYRDVESLSAAGVPIYADRGTGGGYSLMEGYRTRLTGLTGGQAESLFLAGVPEAAAELGLGAEMAVANLKLLAALPTEMRERAERVRARFHLDAPAWWRDPDPVPHLSALAGAVWAEHTVEVVYRRYDGRGVRRTLDPLGLVLKAGTWYFLARAHSDRPGAAQVRTYRVARIEDLTDTGAAFDRPGGFDLAEQWALWSRDFEESRHPLRVRVRLTPYGLDMVRSLSSAITAAGTRGAEPGADGDYEVELRVESVDIAASEFIRYGPEIEVLDPPELRARIAELARATLALYRGEDGGGA</sequence>
<dbReference type="InterPro" id="IPR051534">
    <property type="entry name" value="CBASS_pafABC_assoc_protein"/>
</dbReference>